<dbReference type="OrthoDB" id="646980at2759"/>
<evidence type="ECO:0000313" key="2">
    <source>
        <dbReference type="Proteomes" id="UP000326396"/>
    </source>
</evidence>
<proteinExistence type="predicted"/>
<name>A0A5N6NG48_9ASTR</name>
<dbReference type="AlphaFoldDB" id="A0A5N6NG48"/>
<protein>
    <submittedName>
        <fullName evidence="1">Uncharacterized protein</fullName>
    </submittedName>
</protein>
<comment type="caution">
    <text evidence="1">The sequence shown here is derived from an EMBL/GenBank/DDBJ whole genome shotgun (WGS) entry which is preliminary data.</text>
</comment>
<gene>
    <name evidence="1" type="ORF">E3N88_20129</name>
</gene>
<evidence type="ECO:0000313" key="1">
    <source>
        <dbReference type="EMBL" id="KAD4888056.1"/>
    </source>
</evidence>
<dbReference type="EMBL" id="SZYD01000011">
    <property type="protein sequence ID" value="KAD4888056.1"/>
    <property type="molecule type" value="Genomic_DNA"/>
</dbReference>
<accession>A0A5N6NG48</accession>
<dbReference type="Proteomes" id="UP000326396">
    <property type="component" value="Linkage Group LG19"/>
</dbReference>
<organism evidence="1 2">
    <name type="scientific">Mikania micrantha</name>
    <name type="common">bitter vine</name>
    <dbReference type="NCBI Taxonomy" id="192012"/>
    <lineage>
        <taxon>Eukaryota</taxon>
        <taxon>Viridiplantae</taxon>
        <taxon>Streptophyta</taxon>
        <taxon>Embryophyta</taxon>
        <taxon>Tracheophyta</taxon>
        <taxon>Spermatophyta</taxon>
        <taxon>Magnoliopsida</taxon>
        <taxon>eudicotyledons</taxon>
        <taxon>Gunneridae</taxon>
        <taxon>Pentapetalae</taxon>
        <taxon>asterids</taxon>
        <taxon>campanulids</taxon>
        <taxon>Asterales</taxon>
        <taxon>Asteraceae</taxon>
        <taxon>Asteroideae</taxon>
        <taxon>Heliantheae alliance</taxon>
        <taxon>Eupatorieae</taxon>
        <taxon>Mikania</taxon>
    </lineage>
</organism>
<keyword evidence="2" id="KW-1185">Reference proteome</keyword>
<sequence>MFYLSDLDYLTMTDAYEYVGLTVTNHGDLSGYGSLSHVNDSFASEIGSIYSEHHEQVNNVNLSSKGSILEAFESVTRKEDIDCELIGTKNSNLACDGLRGAVEVCNDGRQDEIEGVEGGFWWCF</sequence>
<reference evidence="1 2" key="1">
    <citation type="submission" date="2019-05" db="EMBL/GenBank/DDBJ databases">
        <title>Mikania micrantha, genome provides insights into the molecular mechanism of rapid growth.</title>
        <authorList>
            <person name="Liu B."/>
        </authorList>
    </citation>
    <scope>NUCLEOTIDE SEQUENCE [LARGE SCALE GENOMIC DNA]</scope>
    <source>
        <strain evidence="1">NLD-2019</strain>
        <tissue evidence="1">Leaf</tissue>
    </source>
</reference>